<dbReference type="Proteomes" id="UP001396898">
    <property type="component" value="Unassembled WGS sequence"/>
</dbReference>
<dbReference type="EMBL" id="JAQQWI010000012">
    <property type="protein sequence ID" value="KAK8015858.1"/>
    <property type="molecule type" value="Genomic_DNA"/>
</dbReference>
<feature type="compositionally biased region" description="Basic and acidic residues" evidence="1">
    <location>
        <begin position="89"/>
        <end position="103"/>
    </location>
</feature>
<comment type="caution">
    <text evidence="2">The sequence shown here is derived from an EMBL/GenBank/DDBJ whole genome shotgun (WGS) entry which is preliminary data.</text>
</comment>
<organism evidence="2 3">
    <name type="scientific">Apiospora marii</name>
    <dbReference type="NCBI Taxonomy" id="335849"/>
    <lineage>
        <taxon>Eukaryota</taxon>
        <taxon>Fungi</taxon>
        <taxon>Dikarya</taxon>
        <taxon>Ascomycota</taxon>
        <taxon>Pezizomycotina</taxon>
        <taxon>Sordariomycetes</taxon>
        <taxon>Xylariomycetidae</taxon>
        <taxon>Amphisphaeriales</taxon>
        <taxon>Apiosporaceae</taxon>
        <taxon>Apiospora</taxon>
    </lineage>
</organism>
<evidence type="ECO:0000313" key="2">
    <source>
        <dbReference type="EMBL" id="KAK8015858.1"/>
    </source>
</evidence>
<protein>
    <submittedName>
        <fullName evidence="2">Uncharacterized protein</fullName>
    </submittedName>
</protein>
<keyword evidence="3" id="KW-1185">Reference proteome</keyword>
<gene>
    <name evidence="2" type="ORF">PG991_008746</name>
</gene>
<name>A0ABR1RNN6_9PEZI</name>
<accession>A0ABR1RNN6</accession>
<evidence type="ECO:0000313" key="3">
    <source>
        <dbReference type="Proteomes" id="UP001396898"/>
    </source>
</evidence>
<reference evidence="2 3" key="1">
    <citation type="submission" date="2023-01" db="EMBL/GenBank/DDBJ databases">
        <title>Analysis of 21 Apiospora genomes using comparative genomics revels a genus with tremendous synthesis potential of carbohydrate active enzymes and secondary metabolites.</title>
        <authorList>
            <person name="Sorensen T."/>
        </authorList>
    </citation>
    <scope>NUCLEOTIDE SEQUENCE [LARGE SCALE GENOMIC DNA]</scope>
    <source>
        <strain evidence="2 3">CBS 20057</strain>
    </source>
</reference>
<feature type="compositionally biased region" description="Basic and acidic residues" evidence="1">
    <location>
        <begin position="124"/>
        <end position="135"/>
    </location>
</feature>
<proteinExistence type="predicted"/>
<sequence>MLPMRLLISATPLKLHVRNAAPPGQNVLSIRIFSRWYHTVDQRYTALPLPKEPPRPQSGEERAVEIAVKVFVSTAIGIFWLSVESKMLSPEERKRVAERRKQMAQDSANKGAPSSPKPTAQARSGEREEPVTRVA</sequence>
<feature type="region of interest" description="Disordered" evidence="1">
    <location>
        <begin position="89"/>
        <end position="135"/>
    </location>
</feature>
<evidence type="ECO:0000256" key="1">
    <source>
        <dbReference type="SAM" id="MobiDB-lite"/>
    </source>
</evidence>